<feature type="domain" description="Rhodanese" evidence="1">
    <location>
        <begin position="15"/>
        <end position="105"/>
    </location>
</feature>
<evidence type="ECO:0000259" key="1">
    <source>
        <dbReference type="PROSITE" id="PS50206"/>
    </source>
</evidence>
<organism evidence="2 3">
    <name type="scientific">Bosea lathyri</name>
    <dbReference type="NCBI Taxonomy" id="1036778"/>
    <lineage>
        <taxon>Bacteria</taxon>
        <taxon>Pseudomonadati</taxon>
        <taxon>Pseudomonadota</taxon>
        <taxon>Alphaproteobacteria</taxon>
        <taxon>Hyphomicrobiales</taxon>
        <taxon>Boseaceae</taxon>
        <taxon>Bosea</taxon>
    </lineage>
</organism>
<dbReference type="InterPro" id="IPR036873">
    <property type="entry name" value="Rhodanese-like_dom_sf"/>
</dbReference>
<evidence type="ECO:0000313" key="2">
    <source>
        <dbReference type="EMBL" id="SEG78420.1"/>
    </source>
</evidence>
<keyword evidence="2" id="KW-0808">Transferase</keyword>
<dbReference type="SUPFAM" id="SSF52821">
    <property type="entry name" value="Rhodanese/Cell cycle control phosphatase"/>
    <property type="match status" value="4"/>
</dbReference>
<dbReference type="Gene3D" id="3.40.250.10">
    <property type="entry name" value="Rhodanese-like domain"/>
    <property type="match status" value="3"/>
</dbReference>
<dbReference type="PROSITE" id="PS50206">
    <property type="entry name" value="RHODANESE_3"/>
    <property type="match status" value="3"/>
</dbReference>
<dbReference type="Proteomes" id="UP000236743">
    <property type="component" value="Unassembled WGS sequence"/>
</dbReference>
<dbReference type="Pfam" id="PF00581">
    <property type="entry name" value="Rhodanese"/>
    <property type="match status" value="2"/>
</dbReference>
<sequence length="524" mass="56303">MAAIDPHEAKRRLHAAGEIACLDVREHGQYGEGHPFLAVPCPYSRLETMVVGLVPRRDVPIILVDEGDGVAQRAAARLEAMGYTDTDWIEGGAPAWATAGYTLFKGVNLPSKTLGELVEDNWHIPAIGPAALEAWRSEQRPFQLFDGRPAVEFAKMTIPGSRSMPNGEAAHRWDALVSNDGPVVVNCAGRTRSIIGAAGLALVQPRLPVLALENGTQGWALSGRALAHGQVAAPLPAAQTEGSRLRAEAFMAVHRLRRLDRTEAETLAREPGRTTYLLDVRDPAEHAAAPHAAAPSAPGGQLVQATDQWIGARRARVILADDTGLRAALAAFWLRQLGYETYVLAGIDEWPADWSLPAGTFVPQHCPALPEIAASDAVARAQNGDLLLDLRGSFDYRAGHLAGALWSVRPRLLAAAGRNVLLAGDASITALAAIDLMEGGAASVERIAGDARDWRNAGQALDASPQSPKDAEAIDYLFFVHDRHDGNLDAARRYLAWETGLLSQLDDAERGEYRLDAINLSRSR</sequence>
<feature type="domain" description="Rhodanese" evidence="1">
    <location>
        <begin position="138"/>
        <end position="228"/>
    </location>
</feature>
<dbReference type="GO" id="GO:0016740">
    <property type="term" value="F:transferase activity"/>
    <property type="evidence" value="ECO:0007669"/>
    <property type="project" value="UniProtKB-KW"/>
</dbReference>
<feature type="domain" description="Rhodanese" evidence="1">
    <location>
        <begin position="271"/>
        <end position="359"/>
    </location>
</feature>
<protein>
    <submittedName>
        <fullName evidence="2">Rhodanese-related sulfurtransferase</fullName>
    </submittedName>
</protein>
<dbReference type="RefSeq" id="WP_103875152.1">
    <property type="nucleotide sequence ID" value="NZ_FNUY01000013.1"/>
</dbReference>
<dbReference type="SMART" id="SM00450">
    <property type="entry name" value="RHOD"/>
    <property type="match status" value="3"/>
</dbReference>
<dbReference type="PANTHER" id="PTHR43031">
    <property type="entry name" value="FAD-DEPENDENT OXIDOREDUCTASE"/>
    <property type="match status" value="1"/>
</dbReference>
<name>A0A1H6CZH6_9HYPH</name>
<proteinExistence type="predicted"/>
<dbReference type="PANTHER" id="PTHR43031:SF7">
    <property type="entry name" value="NITRIC OXIDE REDUCTASE FLRD-NAD(+) REDUCTASE"/>
    <property type="match status" value="1"/>
</dbReference>
<dbReference type="AlphaFoldDB" id="A0A1H6CZH6"/>
<evidence type="ECO:0000313" key="3">
    <source>
        <dbReference type="Proteomes" id="UP000236743"/>
    </source>
</evidence>
<reference evidence="2 3" key="1">
    <citation type="submission" date="2016-10" db="EMBL/GenBank/DDBJ databases">
        <authorList>
            <person name="de Groot N.N."/>
        </authorList>
    </citation>
    <scope>NUCLEOTIDE SEQUENCE [LARGE SCALE GENOMIC DNA]</scope>
    <source>
        <strain evidence="2 3">DSM 26656</strain>
    </source>
</reference>
<gene>
    <name evidence="2" type="ORF">SAMN04488115_113138</name>
</gene>
<keyword evidence="3" id="KW-1185">Reference proteome</keyword>
<dbReference type="InterPro" id="IPR001763">
    <property type="entry name" value="Rhodanese-like_dom"/>
</dbReference>
<dbReference type="EMBL" id="FNUY01000013">
    <property type="protein sequence ID" value="SEG78420.1"/>
    <property type="molecule type" value="Genomic_DNA"/>
</dbReference>
<dbReference type="InterPro" id="IPR050229">
    <property type="entry name" value="GlpE_sulfurtransferase"/>
</dbReference>
<dbReference type="OrthoDB" id="9789585at2"/>
<accession>A0A1H6CZH6</accession>